<dbReference type="Proteomes" id="UP000069015">
    <property type="component" value="Chromosome 1"/>
</dbReference>
<proteinExistence type="predicted"/>
<keyword evidence="1" id="KW-0732">Signal</keyword>
<organism evidence="2 3">
    <name type="scientific">Pseudoalteromonas rubra</name>
    <dbReference type="NCBI Taxonomy" id="43658"/>
    <lineage>
        <taxon>Bacteria</taxon>
        <taxon>Pseudomonadati</taxon>
        <taxon>Pseudomonadota</taxon>
        <taxon>Gammaproteobacteria</taxon>
        <taxon>Alteromonadales</taxon>
        <taxon>Pseudoalteromonadaceae</taxon>
        <taxon>Pseudoalteromonas</taxon>
    </lineage>
</organism>
<evidence type="ECO:0000256" key="1">
    <source>
        <dbReference type="SAM" id="SignalP"/>
    </source>
</evidence>
<dbReference type="EMBL" id="CP013611">
    <property type="protein sequence ID" value="ALU41983.1"/>
    <property type="molecule type" value="Genomic_DNA"/>
</dbReference>
<gene>
    <name evidence="2" type="ORF">AT705_02960</name>
</gene>
<dbReference type="PROSITE" id="PS00018">
    <property type="entry name" value="EF_HAND_1"/>
    <property type="match status" value="1"/>
</dbReference>
<name>A0A0U3I2B0_9GAMM</name>
<dbReference type="RefSeq" id="WP_058795428.1">
    <property type="nucleotide sequence ID" value="NZ_CP013611.1"/>
</dbReference>
<feature type="signal peptide" evidence="1">
    <location>
        <begin position="1"/>
        <end position="20"/>
    </location>
</feature>
<dbReference type="InterPro" id="IPR018247">
    <property type="entry name" value="EF_Hand_1_Ca_BS"/>
</dbReference>
<evidence type="ECO:0000313" key="2">
    <source>
        <dbReference type="EMBL" id="ALU41983.1"/>
    </source>
</evidence>
<evidence type="ECO:0008006" key="4">
    <source>
        <dbReference type="Google" id="ProtNLM"/>
    </source>
</evidence>
<feature type="chain" id="PRO_5006839717" description="EF-hand domain-containing protein" evidence="1">
    <location>
        <begin position="21"/>
        <end position="435"/>
    </location>
</feature>
<sequence length="435" mass="47817">MSPFKLSLITAALTTLLACSAEPTGSISESGSNAGQASSQDPLFCPANINWVTNPNNPPSEIPGGGENLCQFYQFSWQWFISLVNAPDGNERTFLNEERYRIFLGGGQDSCAPNTLQSKLFVRGDKDPHTTSEDFNAPHEMNQALNNAVLYDQNGNVVLYETRFDSGMCDVAQGSSTLPAGTTEIKTSWRKISEKDIPNYVWIRSDTNNNGELDADELYGMVGFHLVISTPEHPEFIWATFEHKYNAPDCQKANQPISGWSFASEQCTASLPTPDANCEFNKTLDPDKKGDSPLTGTPTEVCQVYAQGTAEGDNQAEHNRANIISLNEQLSKVFKRMPTYNSLRVLAKYELVGGLWLNDVTQPSSNRDNQRGSIQLANTTMETNAQQGRKFNEVIYTGPHNLTPATNCFDCHAYSGPTKNAGVSHIFTSIHGSTK</sequence>
<dbReference type="KEGG" id="prr:AT705_02960"/>
<accession>A0A0U3I2B0</accession>
<dbReference type="PROSITE" id="PS51257">
    <property type="entry name" value="PROKAR_LIPOPROTEIN"/>
    <property type="match status" value="1"/>
</dbReference>
<reference evidence="2 3" key="1">
    <citation type="submission" date="2015-12" db="EMBL/GenBank/DDBJ databases">
        <title>Complete genome sequence of Pseudoalteromonas rubra SCSIO 6842, harboring a conjugative plasmid.</title>
        <authorList>
            <person name="Li B."/>
            <person name="Wang X."/>
        </authorList>
    </citation>
    <scope>NUCLEOTIDE SEQUENCE [LARGE SCALE GENOMIC DNA]</scope>
    <source>
        <strain evidence="2 3">SCSIO 6842</strain>
    </source>
</reference>
<protein>
    <recommendedName>
        <fullName evidence="4">EF-hand domain-containing protein</fullName>
    </recommendedName>
</protein>
<dbReference type="AlphaFoldDB" id="A0A0U3I2B0"/>
<evidence type="ECO:0000313" key="3">
    <source>
        <dbReference type="Proteomes" id="UP000069015"/>
    </source>
</evidence>